<dbReference type="EMBL" id="JQFZ01000181">
    <property type="protein sequence ID" value="KGO55836.1"/>
    <property type="molecule type" value="Genomic_DNA"/>
</dbReference>
<accession>A0A0A2JVI1</accession>
<dbReference type="OrthoDB" id="2151982at2759"/>
<evidence type="ECO:0000313" key="1">
    <source>
        <dbReference type="EMBL" id="KGO55836.1"/>
    </source>
</evidence>
<protein>
    <submittedName>
        <fullName evidence="1">Uncharacterized protein</fullName>
    </submittedName>
</protein>
<dbReference type="VEuPathDB" id="FungiDB:PEXP_042730"/>
<dbReference type="RefSeq" id="XP_016597809.1">
    <property type="nucleotide sequence ID" value="XM_016737835.1"/>
</dbReference>
<dbReference type="HOGENOM" id="CLU_098343_0_0_1"/>
<dbReference type="Proteomes" id="UP000030143">
    <property type="component" value="Unassembled WGS sequence"/>
</dbReference>
<comment type="caution">
    <text evidence="1">The sequence shown here is derived from an EMBL/GenBank/DDBJ whole genome shotgun (WGS) entry which is preliminary data.</text>
</comment>
<name>A0A0A2JVI1_PENEN</name>
<dbReference type="GeneID" id="27673254"/>
<dbReference type="PhylomeDB" id="A0A0A2JVI1"/>
<organism evidence="1 2">
    <name type="scientific">Penicillium expansum</name>
    <name type="common">Blue mold rot fungus</name>
    <dbReference type="NCBI Taxonomy" id="27334"/>
    <lineage>
        <taxon>Eukaryota</taxon>
        <taxon>Fungi</taxon>
        <taxon>Dikarya</taxon>
        <taxon>Ascomycota</taxon>
        <taxon>Pezizomycotina</taxon>
        <taxon>Eurotiomycetes</taxon>
        <taxon>Eurotiomycetidae</taxon>
        <taxon>Eurotiales</taxon>
        <taxon>Aspergillaceae</taxon>
        <taxon>Penicillium</taxon>
    </lineage>
</organism>
<evidence type="ECO:0000313" key="2">
    <source>
        <dbReference type="Proteomes" id="UP000030143"/>
    </source>
</evidence>
<keyword evidence="2" id="KW-1185">Reference proteome</keyword>
<sequence>MDISQISKQLVPAPKRFPDCCLGISSTLITYLASLLPKKPEFTISIGSGSGLLEGLIVDYDKNVSVEGVEVDSTINRYIAEEDMNIVGGGWGLWSAAQKAAVWMFVYPRDPKLITKYIDTYGDQNVNFIVWLGPRVDWPDYEPRFCQSSFSELSFPDHIGLTPYETVVIARRPT</sequence>
<dbReference type="AlphaFoldDB" id="A0A0A2JVI1"/>
<gene>
    <name evidence="1" type="ORF">PEX2_005580</name>
</gene>
<reference evidence="1 2" key="1">
    <citation type="journal article" date="2015" name="Mol. Plant Microbe Interact.">
        <title>Genome, transcriptome, and functional analyses of Penicillium expansum provide new insights into secondary metabolism and pathogenicity.</title>
        <authorList>
            <person name="Ballester A.R."/>
            <person name="Marcet-Houben M."/>
            <person name="Levin E."/>
            <person name="Sela N."/>
            <person name="Selma-Lazaro C."/>
            <person name="Carmona L."/>
            <person name="Wisniewski M."/>
            <person name="Droby S."/>
            <person name="Gonzalez-Candelas L."/>
            <person name="Gabaldon T."/>
        </authorList>
    </citation>
    <scope>NUCLEOTIDE SEQUENCE [LARGE SCALE GENOMIC DNA]</scope>
    <source>
        <strain evidence="1 2">MD-8</strain>
    </source>
</reference>
<proteinExistence type="predicted"/>